<dbReference type="GO" id="GO:0005975">
    <property type="term" value="P:carbohydrate metabolic process"/>
    <property type="evidence" value="ECO:0007669"/>
    <property type="project" value="UniProtKB-ARBA"/>
</dbReference>
<reference evidence="1 2" key="1">
    <citation type="submission" date="2019-06" db="EMBL/GenBank/DDBJ databases">
        <title>Sequencing the genomes of 1000 actinobacteria strains.</title>
        <authorList>
            <person name="Klenk H.-P."/>
        </authorList>
    </citation>
    <scope>NUCLEOTIDE SEQUENCE [LARGE SCALE GENOMIC DNA]</scope>
    <source>
        <strain evidence="1 2">DSM 102131</strain>
    </source>
</reference>
<dbReference type="Proteomes" id="UP000319927">
    <property type="component" value="Unassembled WGS sequence"/>
</dbReference>
<dbReference type="EMBL" id="VIXA01000002">
    <property type="protein sequence ID" value="TWG22735.1"/>
    <property type="molecule type" value="Genomic_DNA"/>
</dbReference>
<name>A0A561WFU8_9ACTN</name>
<keyword evidence="2" id="KW-1185">Reference proteome</keyword>
<proteinExistence type="predicted"/>
<sequence>MTRGVPRLRPGHPLLFLLIHGVSMRRIRSLLGVLVAGACATAVLPGVALAAPTAPYTVLTVDVGDAYGKPVKQSGVHDGTNSTVTGRAYGTGGLSMGVSGLPGGSTIAMWLTPPVGQSFTAGQTYQTSGSSNATHAGLDMSSDSTGCNGAYSYGSLTVREIAYDAGTGAATAFAGAYEFHCSPNAGAVTGELRWNSSLDYVGVVSSPAPVDFGRVAIGGTTPTAAATFLVKGTLPSTFDVARISGANASSFSIVGNGCSGRTVTPGNFCRVVVAPKALRWGDYTTNLELADNSAYGKRVVPLKFTAYDTVIGMYYPLAPQRLLDTRTGRGPIGADQATELQVAGRGGVPASGVGSVVLNVTVTGPTANSFLTLYPSTESTPTASSINFPAGWLGSNNVTVKLGPDGKIMIYNRAGSTHVVVDVVGFYAASDTVKSSVGWGGQYQPVEPRRLIDTRPTALAAGQSISSYVDFGTSSPRVKALVLNITAVQPAKSGFLSAWSGEGPVPTSSTVNYGAGKVVPNLAFVQTGKCTNCNGLPYAVPTFTIYTSQVTNMVVDLVGVIDDGSLPDGLRFTPLSPTRIADSRSGLGTNGALGAGEIRKITAPSAVVTSTTEALAMNVTAVAPTRDTVITVWPADADLAKPGVSNLNPAAGQVVSNAVLGGIGPQDAFNVHNLTGSVNLVADVVGRFYLYSGTASTTSVAGRQPLAVRGTGVPG</sequence>
<accession>A0A561WFU8</accession>
<dbReference type="Gene3D" id="2.60.40.10">
    <property type="entry name" value="Immunoglobulins"/>
    <property type="match status" value="1"/>
</dbReference>
<organism evidence="1 2">
    <name type="scientific">Micromonospora palomenae</name>
    <dbReference type="NCBI Taxonomy" id="1461247"/>
    <lineage>
        <taxon>Bacteria</taxon>
        <taxon>Bacillati</taxon>
        <taxon>Actinomycetota</taxon>
        <taxon>Actinomycetes</taxon>
        <taxon>Micromonosporales</taxon>
        <taxon>Micromonosporaceae</taxon>
        <taxon>Micromonospora</taxon>
    </lineage>
</organism>
<evidence type="ECO:0000313" key="1">
    <source>
        <dbReference type="EMBL" id="TWG22735.1"/>
    </source>
</evidence>
<dbReference type="InterPro" id="IPR013783">
    <property type="entry name" value="Ig-like_fold"/>
</dbReference>
<dbReference type="AlphaFoldDB" id="A0A561WFU8"/>
<protein>
    <submittedName>
        <fullName evidence="1">Uncharacterized protein</fullName>
    </submittedName>
</protein>
<gene>
    <name evidence="1" type="ORF">FHX75_121268</name>
</gene>
<comment type="caution">
    <text evidence="1">The sequence shown here is derived from an EMBL/GenBank/DDBJ whole genome shotgun (WGS) entry which is preliminary data.</text>
</comment>
<evidence type="ECO:0000313" key="2">
    <source>
        <dbReference type="Proteomes" id="UP000319927"/>
    </source>
</evidence>